<evidence type="ECO:0000256" key="4">
    <source>
        <dbReference type="ARBA" id="ARBA00022759"/>
    </source>
</evidence>
<feature type="compositionally biased region" description="Basic residues" evidence="7">
    <location>
        <begin position="26"/>
        <end position="59"/>
    </location>
</feature>
<feature type="compositionally biased region" description="Polar residues" evidence="7">
    <location>
        <begin position="1"/>
        <end position="23"/>
    </location>
</feature>
<evidence type="ECO:0000256" key="3">
    <source>
        <dbReference type="ARBA" id="ARBA00022722"/>
    </source>
</evidence>
<dbReference type="CDD" id="cd09274">
    <property type="entry name" value="RNase_HI_RT_Ty3"/>
    <property type="match status" value="1"/>
</dbReference>
<dbReference type="InterPro" id="IPR050951">
    <property type="entry name" value="Retrovirus_Pol_polyprotein"/>
</dbReference>
<feature type="region of interest" description="Disordered" evidence="7">
    <location>
        <begin position="1"/>
        <end position="72"/>
    </location>
</feature>
<evidence type="ECO:0000259" key="8">
    <source>
        <dbReference type="Pfam" id="PF17917"/>
    </source>
</evidence>
<dbReference type="Proteomes" id="UP001235939">
    <property type="component" value="Chromosome 16"/>
</dbReference>
<accession>A0ABY6LBR1</accession>
<evidence type="ECO:0000313" key="9">
    <source>
        <dbReference type="EMBL" id="UYV78606.1"/>
    </source>
</evidence>
<keyword evidence="2" id="KW-0548">Nucleotidyltransferase</keyword>
<dbReference type="SUPFAM" id="SSF56672">
    <property type="entry name" value="DNA/RNA polymerases"/>
    <property type="match status" value="1"/>
</dbReference>
<keyword evidence="10" id="KW-1185">Reference proteome</keyword>
<dbReference type="InterPro" id="IPR041373">
    <property type="entry name" value="RT_RNaseH"/>
</dbReference>
<evidence type="ECO:0000256" key="2">
    <source>
        <dbReference type="ARBA" id="ARBA00022695"/>
    </source>
</evidence>
<feature type="domain" description="Reverse transcriptase RNase H-like" evidence="8">
    <location>
        <begin position="157"/>
        <end position="257"/>
    </location>
</feature>
<keyword evidence="6" id="KW-0695">RNA-directed DNA polymerase</keyword>
<name>A0ABY6LBR1_9ARAC</name>
<gene>
    <name evidence="9" type="ORF">LAZ67_16002131</name>
</gene>
<evidence type="ECO:0000256" key="6">
    <source>
        <dbReference type="ARBA" id="ARBA00022918"/>
    </source>
</evidence>
<evidence type="ECO:0000256" key="7">
    <source>
        <dbReference type="SAM" id="MobiDB-lite"/>
    </source>
</evidence>
<keyword evidence="1" id="KW-0808">Transferase</keyword>
<dbReference type="InterPro" id="IPR043128">
    <property type="entry name" value="Rev_trsase/Diguanyl_cyclase"/>
</dbReference>
<dbReference type="InterPro" id="IPR043502">
    <property type="entry name" value="DNA/RNA_pol_sf"/>
</dbReference>
<dbReference type="EMBL" id="CP092878">
    <property type="protein sequence ID" value="UYV78606.1"/>
    <property type="molecule type" value="Genomic_DNA"/>
</dbReference>
<organism evidence="9 10">
    <name type="scientific">Cordylochernes scorpioides</name>
    <dbReference type="NCBI Taxonomy" id="51811"/>
    <lineage>
        <taxon>Eukaryota</taxon>
        <taxon>Metazoa</taxon>
        <taxon>Ecdysozoa</taxon>
        <taxon>Arthropoda</taxon>
        <taxon>Chelicerata</taxon>
        <taxon>Arachnida</taxon>
        <taxon>Pseudoscorpiones</taxon>
        <taxon>Cheliferoidea</taxon>
        <taxon>Chernetidae</taxon>
        <taxon>Cordylochernes</taxon>
    </lineage>
</organism>
<evidence type="ECO:0000313" key="10">
    <source>
        <dbReference type="Proteomes" id="UP001235939"/>
    </source>
</evidence>
<dbReference type="Pfam" id="PF17917">
    <property type="entry name" value="RT_RNaseH"/>
    <property type="match status" value="1"/>
</dbReference>
<sequence length="363" mass="42121">MYKTTTAQTHKNNAQTVSIQQDSSHTKRTRNHTSPHNCHTRKHRNKHDKRDTRAKRRQQHHSDTCTTTASTTTPLTRNIETIHAIQQPHNRKTLRSFLSAVNAYKKFIPDYARLRTPLNNLLKKDVTWDKKCQKAFTSLKESLTTHPTLHLYQEGLPCQVYCNASTLGNAGVLKQVHPDGKTYPVLNFSRSLRSHERKYSNSELECLAIVESVNKFRVCLMDRKFTIFSDHHALQWLKTIKNPSGRLFRWRLRLSRYEYEVRYIKGVQDYETDIITRNPFCGFLDAPLIKNHQPSPSGDSKLTIDHNGLHTISRKGPLQSHPVFLLVISPVTNLPPRPDDCAIHKKRLRKPTEIQKWDSPEEN</sequence>
<keyword evidence="4" id="KW-0255">Endonuclease</keyword>
<dbReference type="PANTHER" id="PTHR37984">
    <property type="entry name" value="PROTEIN CBG26694"/>
    <property type="match status" value="1"/>
</dbReference>
<protein>
    <recommendedName>
        <fullName evidence="8">Reverse transcriptase RNase H-like domain-containing protein</fullName>
    </recommendedName>
</protein>
<dbReference type="PANTHER" id="PTHR37984:SF5">
    <property type="entry name" value="PROTEIN NYNRIN-LIKE"/>
    <property type="match status" value="1"/>
</dbReference>
<proteinExistence type="predicted"/>
<evidence type="ECO:0000256" key="5">
    <source>
        <dbReference type="ARBA" id="ARBA00022801"/>
    </source>
</evidence>
<keyword evidence="5" id="KW-0378">Hydrolase</keyword>
<evidence type="ECO:0000256" key="1">
    <source>
        <dbReference type="ARBA" id="ARBA00022679"/>
    </source>
</evidence>
<keyword evidence="3" id="KW-0540">Nuclease</keyword>
<dbReference type="Gene3D" id="3.30.70.270">
    <property type="match status" value="1"/>
</dbReference>
<reference evidence="9 10" key="1">
    <citation type="submission" date="2022-01" db="EMBL/GenBank/DDBJ databases">
        <title>A chromosomal length assembly of Cordylochernes scorpioides.</title>
        <authorList>
            <person name="Zeh D."/>
            <person name="Zeh J."/>
        </authorList>
    </citation>
    <scope>NUCLEOTIDE SEQUENCE [LARGE SCALE GENOMIC DNA]</scope>
    <source>
        <strain evidence="9">IN4F17</strain>
        <tissue evidence="9">Whole Body</tissue>
    </source>
</reference>